<evidence type="ECO:0000313" key="3">
    <source>
        <dbReference type="Proteomes" id="UP001367508"/>
    </source>
</evidence>
<proteinExistence type="predicted"/>
<accession>A0AAN9QRU8</accession>
<comment type="caution">
    <text evidence="2">The sequence shown here is derived from an EMBL/GenBank/DDBJ whole genome shotgun (WGS) entry which is preliminary data.</text>
</comment>
<organism evidence="2 3">
    <name type="scientific">Canavalia gladiata</name>
    <name type="common">Sword bean</name>
    <name type="synonym">Dolichos gladiatus</name>
    <dbReference type="NCBI Taxonomy" id="3824"/>
    <lineage>
        <taxon>Eukaryota</taxon>
        <taxon>Viridiplantae</taxon>
        <taxon>Streptophyta</taxon>
        <taxon>Embryophyta</taxon>
        <taxon>Tracheophyta</taxon>
        <taxon>Spermatophyta</taxon>
        <taxon>Magnoliopsida</taxon>
        <taxon>eudicotyledons</taxon>
        <taxon>Gunneridae</taxon>
        <taxon>Pentapetalae</taxon>
        <taxon>rosids</taxon>
        <taxon>fabids</taxon>
        <taxon>Fabales</taxon>
        <taxon>Fabaceae</taxon>
        <taxon>Papilionoideae</taxon>
        <taxon>50 kb inversion clade</taxon>
        <taxon>NPAAA clade</taxon>
        <taxon>indigoferoid/millettioid clade</taxon>
        <taxon>Phaseoleae</taxon>
        <taxon>Canavalia</taxon>
    </lineage>
</organism>
<dbReference type="AlphaFoldDB" id="A0AAN9QRU8"/>
<reference evidence="2 3" key="1">
    <citation type="submission" date="2024-01" db="EMBL/GenBank/DDBJ databases">
        <title>The genomes of 5 underutilized Papilionoideae crops provide insights into root nodulation and disease resistanc.</title>
        <authorList>
            <person name="Jiang F."/>
        </authorList>
    </citation>
    <scope>NUCLEOTIDE SEQUENCE [LARGE SCALE GENOMIC DNA]</scope>
    <source>
        <strain evidence="2">LVBAO_FW01</strain>
        <tissue evidence="2">Leaves</tissue>
    </source>
</reference>
<evidence type="ECO:0000256" key="1">
    <source>
        <dbReference type="SAM" id="SignalP"/>
    </source>
</evidence>
<feature type="chain" id="PRO_5042946745" description="Secreted protein" evidence="1">
    <location>
        <begin position="26"/>
        <end position="112"/>
    </location>
</feature>
<feature type="signal peptide" evidence="1">
    <location>
        <begin position="1"/>
        <end position="25"/>
    </location>
</feature>
<evidence type="ECO:0000313" key="2">
    <source>
        <dbReference type="EMBL" id="KAK7345619.1"/>
    </source>
</evidence>
<evidence type="ECO:0008006" key="4">
    <source>
        <dbReference type="Google" id="ProtNLM"/>
    </source>
</evidence>
<dbReference type="Proteomes" id="UP001367508">
    <property type="component" value="Unassembled WGS sequence"/>
</dbReference>
<gene>
    <name evidence="2" type="ORF">VNO77_16226</name>
</gene>
<protein>
    <recommendedName>
        <fullName evidence="4">Secreted protein</fullName>
    </recommendedName>
</protein>
<name>A0AAN9QRU8_CANGL</name>
<dbReference type="EMBL" id="JAYMYQ010000003">
    <property type="protein sequence ID" value="KAK7345619.1"/>
    <property type="molecule type" value="Genomic_DNA"/>
</dbReference>
<sequence>MVRKTFSYSVVCYFLVDIVLEVSNAYNDTVHLSRKVKGGRSCFSRSLRALMGPRGRSSWSPFLFAKAINESIIETTNLPRAESVKLTNSGQGKRHDLVSRLNFSVLDNPLLT</sequence>
<keyword evidence="1" id="KW-0732">Signal</keyword>
<keyword evidence="3" id="KW-1185">Reference proteome</keyword>